<dbReference type="Proteomes" id="UP000735302">
    <property type="component" value="Unassembled WGS sequence"/>
</dbReference>
<evidence type="ECO:0000313" key="2">
    <source>
        <dbReference type="Proteomes" id="UP000735302"/>
    </source>
</evidence>
<proteinExistence type="predicted"/>
<comment type="caution">
    <text evidence="1">The sequence shown here is derived from an EMBL/GenBank/DDBJ whole genome shotgun (WGS) entry which is preliminary data.</text>
</comment>
<dbReference type="EMBL" id="BLXT01001379">
    <property type="protein sequence ID" value="GFN85165.1"/>
    <property type="molecule type" value="Genomic_DNA"/>
</dbReference>
<name>A0AAV3YS03_9GAST</name>
<sequence>MKELDVEIFKQRDSFMEGEKRIEMEHRLVEKQVHMVVKRFKRRHRHVMQDYHARVDEWRKRVAIEFKVHLEIVSHLRKVIAEQEVGISLKASAVIQRKVTCYSSLLTPLATTLPPAVSLTLFETRVTCHMPLTLQKRP</sequence>
<organism evidence="1 2">
    <name type="scientific">Plakobranchus ocellatus</name>
    <dbReference type="NCBI Taxonomy" id="259542"/>
    <lineage>
        <taxon>Eukaryota</taxon>
        <taxon>Metazoa</taxon>
        <taxon>Spiralia</taxon>
        <taxon>Lophotrochozoa</taxon>
        <taxon>Mollusca</taxon>
        <taxon>Gastropoda</taxon>
        <taxon>Heterobranchia</taxon>
        <taxon>Euthyneura</taxon>
        <taxon>Panpulmonata</taxon>
        <taxon>Sacoglossa</taxon>
        <taxon>Placobranchoidea</taxon>
        <taxon>Plakobranchidae</taxon>
        <taxon>Plakobranchus</taxon>
    </lineage>
</organism>
<gene>
    <name evidence="1" type="ORF">PoB_001167100</name>
</gene>
<protein>
    <submittedName>
        <fullName evidence="1">Uncharacterized protein</fullName>
    </submittedName>
</protein>
<dbReference type="AlphaFoldDB" id="A0AAV3YS03"/>
<reference evidence="1 2" key="1">
    <citation type="journal article" date="2021" name="Elife">
        <title>Chloroplast acquisition without the gene transfer in kleptoplastic sea slugs, Plakobranchus ocellatus.</title>
        <authorList>
            <person name="Maeda T."/>
            <person name="Takahashi S."/>
            <person name="Yoshida T."/>
            <person name="Shimamura S."/>
            <person name="Takaki Y."/>
            <person name="Nagai Y."/>
            <person name="Toyoda A."/>
            <person name="Suzuki Y."/>
            <person name="Arimoto A."/>
            <person name="Ishii H."/>
            <person name="Satoh N."/>
            <person name="Nishiyama T."/>
            <person name="Hasebe M."/>
            <person name="Maruyama T."/>
            <person name="Minagawa J."/>
            <person name="Obokata J."/>
            <person name="Shigenobu S."/>
        </authorList>
    </citation>
    <scope>NUCLEOTIDE SEQUENCE [LARGE SCALE GENOMIC DNA]</scope>
</reference>
<evidence type="ECO:0000313" key="1">
    <source>
        <dbReference type="EMBL" id="GFN85165.1"/>
    </source>
</evidence>
<keyword evidence="2" id="KW-1185">Reference proteome</keyword>
<accession>A0AAV3YS03</accession>